<gene>
    <name evidence="2" type="ORF">BK816_00585</name>
</gene>
<dbReference type="GO" id="GO:0016020">
    <property type="term" value="C:membrane"/>
    <property type="evidence" value="ECO:0007669"/>
    <property type="project" value="GOC"/>
</dbReference>
<dbReference type="RefSeq" id="WP_071163438.1">
    <property type="nucleotide sequence ID" value="NZ_CP017812.1"/>
</dbReference>
<dbReference type="EMBL" id="CP017812">
    <property type="protein sequence ID" value="AOZ71972.1"/>
    <property type="molecule type" value="Genomic_DNA"/>
</dbReference>
<protein>
    <recommendedName>
        <fullName evidence="1">Calcineurin-like phosphoesterase domain-containing protein</fullName>
    </recommendedName>
</protein>
<name>A0A1D9MI49_9ACTO</name>
<dbReference type="GO" id="GO:0009245">
    <property type="term" value="P:lipid A biosynthetic process"/>
    <property type="evidence" value="ECO:0007669"/>
    <property type="project" value="TreeGrafter"/>
</dbReference>
<evidence type="ECO:0000313" key="3">
    <source>
        <dbReference type="Proteomes" id="UP000176288"/>
    </source>
</evidence>
<feature type="domain" description="Calcineurin-like phosphoesterase" evidence="1">
    <location>
        <begin position="52"/>
        <end position="246"/>
    </location>
</feature>
<dbReference type="Pfam" id="PF00149">
    <property type="entry name" value="Metallophos"/>
    <property type="match status" value="1"/>
</dbReference>
<dbReference type="KEGG" id="avu:BK816_00585"/>
<evidence type="ECO:0000259" key="1">
    <source>
        <dbReference type="Pfam" id="PF00149"/>
    </source>
</evidence>
<dbReference type="SUPFAM" id="SSF56300">
    <property type="entry name" value="Metallo-dependent phosphatases"/>
    <property type="match status" value="1"/>
</dbReference>
<accession>A0A1D9MI49</accession>
<dbReference type="PANTHER" id="PTHR31302:SF20">
    <property type="entry name" value="CONSERVED PROTEIN"/>
    <property type="match status" value="1"/>
</dbReference>
<dbReference type="AlphaFoldDB" id="A0A1D9MI49"/>
<organism evidence="2 3">
    <name type="scientific">Boudabousia tangfeifanii</name>
    <dbReference type="NCBI Taxonomy" id="1912795"/>
    <lineage>
        <taxon>Bacteria</taxon>
        <taxon>Bacillati</taxon>
        <taxon>Actinomycetota</taxon>
        <taxon>Actinomycetes</taxon>
        <taxon>Actinomycetales</taxon>
        <taxon>Actinomycetaceae</taxon>
        <taxon>Boudabousia</taxon>
    </lineage>
</organism>
<dbReference type="Gene3D" id="3.60.21.10">
    <property type="match status" value="1"/>
</dbReference>
<dbReference type="PANTHER" id="PTHR31302">
    <property type="entry name" value="TRANSMEMBRANE PROTEIN WITH METALLOPHOSPHOESTERASE DOMAIN-RELATED"/>
    <property type="match status" value="1"/>
</dbReference>
<dbReference type="InterPro" id="IPR004843">
    <property type="entry name" value="Calcineurin-like_PHP"/>
</dbReference>
<proteinExistence type="predicted"/>
<dbReference type="Proteomes" id="UP000176288">
    <property type="component" value="Chromosome"/>
</dbReference>
<keyword evidence="3" id="KW-1185">Reference proteome</keyword>
<reference evidence="2 3" key="1">
    <citation type="submission" date="2016-10" db="EMBL/GenBank/DDBJ databases">
        <title>Actinomyces aegypiusis sp. nov., isolated from the Aegypius monachus in Qinghai Tibet Plateau China.</title>
        <authorList>
            <person name="Wang Y."/>
        </authorList>
    </citation>
    <scope>NUCLEOTIDE SEQUENCE [LARGE SCALE GENOMIC DNA]</scope>
    <source>
        <strain evidence="2 3">VUL4_3</strain>
    </source>
</reference>
<dbReference type="GO" id="GO:0008758">
    <property type="term" value="F:UDP-2,3-diacylglucosamine hydrolase activity"/>
    <property type="evidence" value="ECO:0007669"/>
    <property type="project" value="TreeGrafter"/>
</dbReference>
<dbReference type="OrthoDB" id="9780884at2"/>
<dbReference type="InterPro" id="IPR029052">
    <property type="entry name" value="Metallo-depent_PP-like"/>
</dbReference>
<dbReference type="STRING" id="1912795.BK816_00585"/>
<sequence length="309" mass="34438">MRTSKFLAGAALLAPIAGFAWGAFERRWPYLEQVTLTLPAEGEATVDARPPLKILQVADLHLRPKDQWLIDFVRDLERLEPDLVVATGDNFGALEALPSLQEALHPLLRFPGVFVLGSNDYFSPKPKSWTRYLRRDPRTADDPNEDHRPDLPTRELVDFFENAGWVNVENTQAEMLDGKVQVWGTADAHMENDSLDHLPYKSEATNTPATELPWLRLGVTHAPYLRVVEAFAQTNIDLLLAGHTHGGQLCVPGYGALVTNCDLPRPAASGLSHWQDLKLFVSAGLGTSRFAPFRFACRPRASLITINWV</sequence>
<evidence type="ECO:0000313" key="2">
    <source>
        <dbReference type="EMBL" id="AOZ71972.1"/>
    </source>
</evidence>
<dbReference type="InterPro" id="IPR051158">
    <property type="entry name" value="Metallophosphoesterase_sf"/>
</dbReference>